<protein>
    <submittedName>
        <fullName evidence="2">Uncharacterized protein</fullName>
    </submittedName>
</protein>
<comment type="caution">
    <text evidence="2">The sequence shown here is derived from an EMBL/GenBank/DDBJ whole genome shotgun (WGS) entry which is preliminary data.</text>
</comment>
<dbReference type="AlphaFoldDB" id="A0AAW0V5L9"/>
<organism evidence="2 3">
    <name type="scientific">Scylla paramamosain</name>
    <name type="common">Mud crab</name>
    <dbReference type="NCBI Taxonomy" id="85552"/>
    <lineage>
        <taxon>Eukaryota</taxon>
        <taxon>Metazoa</taxon>
        <taxon>Ecdysozoa</taxon>
        <taxon>Arthropoda</taxon>
        <taxon>Crustacea</taxon>
        <taxon>Multicrustacea</taxon>
        <taxon>Malacostraca</taxon>
        <taxon>Eumalacostraca</taxon>
        <taxon>Eucarida</taxon>
        <taxon>Decapoda</taxon>
        <taxon>Pleocyemata</taxon>
        <taxon>Brachyura</taxon>
        <taxon>Eubrachyura</taxon>
        <taxon>Portunoidea</taxon>
        <taxon>Portunidae</taxon>
        <taxon>Portuninae</taxon>
        <taxon>Scylla</taxon>
    </lineage>
</organism>
<proteinExistence type="predicted"/>
<reference evidence="2 3" key="1">
    <citation type="submission" date="2023-03" db="EMBL/GenBank/DDBJ databases">
        <title>High-quality genome of Scylla paramamosain provides insights in environmental adaptation.</title>
        <authorList>
            <person name="Zhang L."/>
        </authorList>
    </citation>
    <scope>NUCLEOTIDE SEQUENCE [LARGE SCALE GENOMIC DNA]</scope>
    <source>
        <strain evidence="2">LZ_2023a</strain>
        <tissue evidence="2">Muscle</tissue>
    </source>
</reference>
<dbReference type="Proteomes" id="UP001487740">
    <property type="component" value="Unassembled WGS sequence"/>
</dbReference>
<keyword evidence="3" id="KW-1185">Reference proteome</keyword>
<feature type="region of interest" description="Disordered" evidence="1">
    <location>
        <begin position="46"/>
        <end position="76"/>
    </location>
</feature>
<accession>A0AAW0V5L9</accession>
<gene>
    <name evidence="2" type="ORF">O3P69_002286</name>
</gene>
<name>A0AAW0V5L9_SCYPA</name>
<sequence length="76" mass="8340">MNRIKWVNHTLLTRLMQESEGLLTALMQESLGHHFTPALTADLCSSSPVPSSLGSREGPAGDQCRSTMGWQELKPC</sequence>
<dbReference type="EMBL" id="JARAKH010000001">
    <property type="protein sequence ID" value="KAK8407629.1"/>
    <property type="molecule type" value="Genomic_DNA"/>
</dbReference>
<evidence type="ECO:0000313" key="3">
    <source>
        <dbReference type="Proteomes" id="UP001487740"/>
    </source>
</evidence>
<evidence type="ECO:0000256" key="1">
    <source>
        <dbReference type="SAM" id="MobiDB-lite"/>
    </source>
</evidence>
<evidence type="ECO:0000313" key="2">
    <source>
        <dbReference type="EMBL" id="KAK8407629.1"/>
    </source>
</evidence>
<feature type="compositionally biased region" description="Low complexity" evidence="1">
    <location>
        <begin position="46"/>
        <end position="55"/>
    </location>
</feature>